<dbReference type="AlphaFoldDB" id="A0A1H0EDN6"/>
<proteinExistence type="inferred from homology"/>
<dbReference type="FunFam" id="3.40.50.450:FF:000012">
    <property type="entry name" value="LOG family protein YvdD"/>
    <property type="match status" value="1"/>
</dbReference>
<dbReference type="RefSeq" id="WP_090842360.1">
    <property type="nucleotide sequence ID" value="NZ_FNIL01000003.1"/>
</dbReference>
<sequence>MKRIAVYCGSSSGRTALYENESTKLGKALAERDIELIYGGGAVGMMGITANAALSAGGRVTGVMPKMLQEREIAHPMLTELIIVDSMHERKSKMADLADAFLILPGGAGTMEEFFEVFTWAQLGIHKKSIGILNVEDYYDPLLNMLDHMVREGFLHESYMAMLQIGTESGKLIDTMQQYDPPSLQRYINEPEEY</sequence>
<dbReference type="EC" id="3.2.2.n1" evidence="2"/>
<dbReference type="GO" id="GO:0009691">
    <property type="term" value="P:cytokinin biosynthetic process"/>
    <property type="evidence" value="ECO:0007669"/>
    <property type="project" value="UniProtKB-UniRule"/>
</dbReference>
<evidence type="ECO:0000256" key="1">
    <source>
        <dbReference type="ARBA" id="ARBA00006763"/>
    </source>
</evidence>
<dbReference type="SUPFAM" id="SSF102405">
    <property type="entry name" value="MCP/YpsA-like"/>
    <property type="match status" value="1"/>
</dbReference>
<gene>
    <name evidence="3" type="ORF">SAMN04488053_103293</name>
</gene>
<dbReference type="Proteomes" id="UP000198778">
    <property type="component" value="Unassembled WGS sequence"/>
</dbReference>
<dbReference type="GO" id="GO:0016799">
    <property type="term" value="F:hydrolase activity, hydrolyzing N-glycosyl compounds"/>
    <property type="evidence" value="ECO:0007669"/>
    <property type="project" value="TreeGrafter"/>
</dbReference>
<keyword evidence="2" id="KW-0378">Hydrolase</keyword>
<evidence type="ECO:0000313" key="3">
    <source>
        <dbReference type="EMBL" id="SDN80441.1"/>
    </source>
</evidence>
<reference evidence="4" key="1">
    <citation type="submission" date="2016-10" db="EMBL/GenBank/DDBJ databases">
        <authorList>
            <person name="Varghese N."/>
            <person name="Submissions S."/>
        </authorList>
    </citation>
    <scope>NUCLEOTIDE SEQUENCE [LARGE SCALE GENOMIC DNA]</scope>
    <source>
        <strain evidence="4">CGMCC 1.10369</strain>
    </source>
</reference>
<keyword evidence="2" id="KW-0203">Cytokinin biosynthesis</keyword>
<organism evidence="3 4">
    <name type="scientific">Alkalicoccus daliensis</name>
    <dbReference type="NCBI Taxonomy" id="745820"/>
    <lineage>
        <taxon>Bacteria</taxon>
        <taxon>Bacillati</taxon>
        <taxon>Bacillota</taxon>
        <taxon>Bacilli</taxon>
        <taxon>Bacillales</taxon>
        <taxon>Bacillaceae</taxon>
        <taxon>Alkalicoccus</taxon>
    </lineage>
</organism>
<name>A0A1H0EDN6_9BACI</name>
<dbReference type="STRING" id="745820.SAMN04488053_103293"/>
<dbReference type="EMBL" id="FNIL01000003">
    <property type="protein sequence ID" value="SDN80441.1"/>
    <property type="molecule type" value="Genomic_DNA"/>
</dbReference>
<dbReference type="OrthoDB" id="9801098at2"/>
<dbReference type="PANTHER" id="PTHR31223:SF70">
    <property type="entry name" value="LOG FAMILY PROTEIN YJL055W"/>
    <property type="match status" value="1"/>
</dbReference>
<evidence type="ECO:0000256" key="2">
    <source>
        <dbReference type="RuleBase" id="RU363015"/>
    </source>
</evidence>
<dbReference type="PANTHER" id="PTHR31223">
    <property type="entry name" value="LOG FAMILY PROTEIN YJL055W"/>
    <property type="match status" value="1"/>
</dbReference>
<evidence type="ECO:0000313" key="4">
    <source>
        <dbReference type="Proteomes" id="UP000198778"/>
    </source>
</evidence>
<dbReference type="Gene3D" id="3.40.50.450">
    <property type="match status" value="1"/>
</dbReference>
<comment type="similarity">
    <text evidence="1 2">Belongs to the LOG family.</text>
</comment>
<dbReference type="GO" id="GO:0005829">
    <property type="term" value="C:cytosol"/>
    <property type="evidence" value="ECO:0007669"/>
    <property type="project" value="TreeGrafter"/>
</dbReference>
<accession>A0A1H0EDN6</accession>
<dbReference type="InterPro" id="IPR005269">
    <property type="entry name" value="LOG"/>
</dbReference>
<dbReference type="InterPro" id="IPR031100">
    <property type="entry name" value="LOG_fam"/>
</dbReference>
<protein>
    <recommendedName>
        <fullName evidence="2">Cytokinin riboside 5'-monophosphate phosphoribohydrolase</fullName>
        <ecNumber evidence="2">3.2.2.n1</ecNumber>
    </recommendedName>
</protein>
<dbReference type="NCBIfam" id="TIGR00730">
    <property type="entry name" value="Rossman fold protein, TIGR00730 family"/>
    <property type="match status" value="1"/>
</dbReference>
<keyword evidence="4" id="KW-1185">Reference proteome</keyword>
<dbReference type="Pfam" id="PF03641">
    <property type="entry name" value="Lysine_decarbox"/>
    <property type="match status" value="1"/>
</dbReference>